<proteinExistence type="predicted"/>
<keyword evidence="2" id="KW-0677">Repeat</keyword>
<name>A0A6C1DPZ9_SACPS</name>
<dbReference type="Pfam" id="PF01302">
    <property type="entry name" value="CAP_GLY"/>
    <property type="match status" value="1"/>
</dbReference>
<organism evidence="5 6">
    <name type="scientific">Saccharomyces pastorianus</name>
    <name type="common">Lager yeast</name>
    <name type="synonym">Saccharomyces cerevisiae x Saccharomyces eubayanus</name>
    <dbReference type="NCBI Taxonomy" id="27292"/>
    <lineage>
        <taxon>Eukaryota</taxon>
        <taxon>Fungi</taxon>
        <taxon>Dikarya</taxon>
        <taxon>Ascomycota</taxon>
        <taxon>Saccharomycotina</taxon>
        <taxon>Saccharomycetes</taxon>
        <taxon>Saccharomycetales</taxon>
        <taxon>Saccharomycetaceae</taxon>
        <taxon>Saccharomyces</taxon>
    </lineage>
</organism>
<dbReference type="SUPFAM" id="SSF74924">
    <property type="entry name" value="Cap-Gly domain"/>
    <property type="match status" value="1"/>
</dbReference>
<dbReference type="Proteomes" id="UP000501346">
    <property type="component" value="Chromosome ScV"/>
</dbReference>
<sequence>MTYEIGDRLKIGGYFCTIKFIGVIKPWPSVKAYGVEWDDHSRGKHSGTIDDIHYFDVQIPNSGSFLKESKIKSPGVRRITFYEALSEKYGGSSNNINDLSIGNKRVEGLGFDELNARNKNYKKLRKIALRDSDVAILFQNQDELNRVIQNCVNVKDLDLSLNLFTNINSLCEFIEPLKNLESLNISQNKLLSGWDNLKEYDLSHIKTLRLSSCGLSYKHIGKLLKSFRTLKMLDLSYNNLTSAGIQNFENEIPCTLEELNISGNNLISFPLFPKNLTLKGLNVSNNQISRAPSIAIYSVESLDITDNKFKERSLIDDLNKTFPSLKNIHLSGNEFNYNGNDINVEEQATFYEVLARFDRVMVLNGSICDVKTRREAEMFFVSKVMNNELSYDTNLPRWSSLIKSYEIDMSKLSFNNERETRQSLVLKIKIRAGKKPSSDLDYWVLPSFTVRYVKSVICRKLNFDILNVKLFHENSEGMINEIKYNFRPISDFNVVNGDIIHVSSPVNNKSIQKVNSPS</sequence>
<feature type="domain" description="CAP-Gly" evidence="4">
    <location>
        <begin position="34"/>
        <end position="67"/>
    </location>
</feature>
<evidence type="ECO:0000313" key="6">
    <source>
        <dbReference type="Proteomes" id="UP000501346"/>
    </source>
</evidence>
<keyword evidence="6" id="KW-1185">Reference proteome</keyword>
<evidence type="ECO:0000256" key="1">
    <source>
        <dbReference type="ARBA" id="ARBA00022614"/>
    </source>
</evidence>
<dbReference type="PANTHER" id="PTHR46652:SF3">
    <property type="entry name" value="LEUCINE-RICH REPEAT-CONTAINING PROTEIN 9"/>
    <property type="match status" value="1"/>
</dbReference>
<reference evidence="5 6" key="1">
    <citation type="journal article" date="2019" name="BMC Genomics">
        <title>Chromosome level assembly and comparative genome analysis confirm lager-brewing yeasts originated from a single hybridization.</title>
        <authorList>
            <person name="Salazar A.N."/>
            <person name="Gorter de Vries A.R."/>
            <person name="van den Broek M."/>
            <person name="Brouwers N."/>
            <person name="de la Torre Cortes P."/>
            <person name="Kuijpers N.G.A."/>
            <person name="Daran J.G."/>
            <person name="Abeel T."/>
        </authorList>
    </citation>
    <scope>NUCLEOTIDE SEQUENCE [LARGE SCALE GENOMIC DNA]</scope>
    <source>
        <strain evidence="5 6">CBS 1483</strain>
    </source>
</reference>
<evidence type="ECO:0000256" key="3">
    <source>
        <dbReference type="ARBA" id="ARBA00023186"/>
    </source>
</evidence>
<accession>A0A6C1DPZ9</accession>
<dbReference type="InterPro" id="IPR032675">
    <property type="entry name" value="LRR_dom_sf"/>
</dbReference>
<dbReference type="Pfam" id="PF13516">
    <property type="entry name" value="LRR_6"/>
    <property type="match status" value="2"/>
</dbReference>
<dbReference type="Gene3D" id="3.80.10.10">
    <property type="entry name" value="Ribonuclease Inhibitor"/>
    <property type="match status" value="2"/>
</dbReference>
<dbReference type="Gene3D" id="2.30.30.190">
    <property type="entry name" value="CAP Gly-rich-like domain"/>
    <property type="match status" value="1"/>
</dbReference>
<dbReference type="InterPro" id="IPR000938">
    <property type="entry name" value="CAP-Gly_domain"/>
</dbReference>
<evidence type="ECO:0000313" key="5">
    <source>
        <dbReference type="EMBL" id="QID79096.1"/>
    </source>
</evidence>
<dbReference type="EMBL" id="CP048986">
    <property type="protein sequence ID" value="QID79096.1"/>
    <property type="molecule type" value="Genomic_DNA"/>
</dbReference>
<dbReference type="PROSITE" id="PS50245">
    <property type="entry name" value="CAP_GLY_2"/>
    <property type="match status" value="1"/>
</dbReference>
<evidence type="ECO:0000256" key="2">
    <source>
        <dbReference type="ARBA" id="ARBA00022737"/>
    </source>
</evidence>
<dbReference type="SUPFAM" id="SSF54236">
    <property type="entry name" value="Ubiquitin-like"/>
    <property type="match status" value="1"/>
</dbReference>
<dbReference type="OrthoDB" id="5273213at2759"/>
<dbReference type="InterPro" id="IPR050836">
    <property type="entry name" value="SDS22/Internalin_LRR"/>
</dbReference>
<keyword evidence="3" id="KW-0143">Chaperone</keyword>
<dbReference type="InterPro" id="IPR001611">
    <property type="entry name" value="Leu-rich_rpt"/>
</dbReference>
<dbReference type="AlphaFoldDB" id="A0A6C1DPZ9"/>
<dbReference type="FunFam" id="2.30.30.190:FF:000017">
    <property type="entry name" value="Pac2p"/>
    <property type="match status" value="1"/>
</dbReference>
<evidence type="ECO:0000259" key="4">
    <source>
        <dbReference type="PROSITE" id="PS50245"/>
    </source>
</evidence>
<dbReference type="PROSITE" id="PS00845">
    <property type="entry name" value="CAP_GLY_1"/>
    <property type="match status" value="1"/>
</dbReference>
<dbReference type="SMART" id="SM01052">
    <property type="entry name" value="CAP_GLY"/>
    <property type="match status" value="1"/>
</dbReference>
<dbReference type="SUPFAM" id="SSF52047">
    <property type="entry name" value="RNI-like"/>
    <property type="match status" value="1"/>
</dbReference>
<dbReference type="InterPro" id="IPR029071">
    <property type="entry name" value="Ubiquitin-like_domsf"/>
</dbReference>
<dbReference type="PANTHER" id="PTHR46652">
    <property type="entry name" value="LEUCINE-RICH REPEAT AND IQ DOMAIN-CONTAINING PROTEIN 1-RELATED"/>
    <property type="match status" value="1"/>
</dbReference>
<dbReference type="InterPro" id="IPR036859">
    <property type="entry name" value="CAP-Gly_dom_sf"/>
</dbReference>
<protein>
    <submittedName>
        <fullName evidence="5">cAMP-independent regulatory protein pac2</fullName>
    </submittedName>
</protein>
<gene>
    <name evidence="5" type="primary">PAC2_1</name>
    <name evidence="5" type="ORF">GRS66_001334</name>
</gene>
<keyword evidence="1" id="KW-0433">Leucine-rich repeat</keyword>